<evidence type="ECO:0000313" key="2">
    <source>
        <dbReference type="Proteomes" id="UP001056132"/>
    </source>
</evidence>
<dbReference type="AlphaFoldDB" id="A0AAE9L198"/>
<keyword evidence="1" id="KW-0808">Transferase</keyword>
<accession>A0AAE9L198</accession>
<dbReference type="EMBL" id="CP097330">
    <property type="protein sequence ID" value="URF03416.1"/>
    <property type="molecule type" value="Genomic_DNA"/>
</dbReference>
<dbReference type="GO" id="GO:0032259">
    <property type="term" value="P:methylation"/>
    <property type="evidence" value="ECO:0007669"/>
    <property type="project" value="UniProtKB-KW"/>
</dbReference>
<name>A0AAE9L198_9BURK</name>
<sequence>MSKFDFNTGAQTSAAWLDRAELCADLLAPVLAAVGPEALLADVGCGDEKLATALKNRGLVFSYSGFDLQPQSERVTQFDAAHDTLPTSFDVVVSLGLIEYIDTATYFSSVRRHCQHFLVSHVVKDRSSYSTEDLHRLGWINYLSEQEMDVALMKAGFRIDGRAVTSNGKTVLWLCS</sequence>
<dbReference type="Pfam" id="PF13489">
    <property type="entry name" value="Methyltransf_23"/>
    <property type="match status" value="1"/>
</dbReference>
<evidence type="ECO:0000313" key="1">
    <source>
        <dbReference type="EMBL" id="URF03416.1"/>
    </source>
</evidence>
<gene>
    <name evidence="1" type="ORF">M5D45_12875</name>
</gene>
<dbReference type="Proteomes" id="UP001056132">
    <property type="component" value="Chromosome 1"/>
</dbReference>
<reference evidence="1" key="2">
    <citation type="submission" date="2022-05" db="EMBL/GenBank/DDBJ databases">
        <authorList>
            <person name="Kunte H.-J."/>
        </authorList>
    </citation>
    <scope>NUCLEOTIDE SEQUENCE</scope>
    <source>
        <strain evidence="1">G5</strain>
    </source>
</reference>
<keyword evidence="1" id="KW-0489">Methyltransferase</keyword>
<organism evidence="1 2">
    <name type="scientific">Cupriavidus campinensis</name>
    <dbReference type="NCBI Taxonomy" id="151783"/>
    <lineage>
        <taxon>Bacteria</taxon>
        <taxon>Pseudomonadati</taxon>
        <taxon>Pseudomonadota</taxon>
        <taxon>Betaproteobacteria</taxon>
        <taxon>Burkholderiales</taxon>
        <taxon>Burkholderiaceae</taxon>
        <taxon>Cupriavidus</taxon>
    </lineage>
</organism>
<dbReference type="KEGG" id="ccam:M5D45_12875"/>
<dbReference type="RefSeq" id="WP_250024744.1">
    <property type="nucleotide sequence ID" value="NZ_CP097330.1"/>
</dbReference>
<reference evidence="1" key="1">
    <citation type="journal article" date="2022" name="Microbiol. Resour. Announc.">
        <title>Genome Sequence of Cupriavidus campinensis Strain G5, a Member of a Bacterial Consortium Capable of Polyethylene Degradation.</title>
        <authorList>
            <person name="Schneider B."/>
            <person name="Pfeiffer F."/>
            <person name="Dyall-Smith M."/>
            <person name="Kunte H.J."/>
        </authorList>
    </citation>
    <scope>NUCLEOTIDE SEQUENCE</scope>
    <source>
        <strain evidence="1">G5</strain>
    </source>
</reference>
<proteinExistence type="predicted"/>
<protein>
    <submittedName>
        <fullName evidence="1">Class I SAM-dependent methyltransferase</fullName>
    </submittedName>
</protein>
<dbReference type="SUPFAM" id="SSF53335">
    <property type="entry name" value="S-adenosyl-L-methionine-dependent methyltransferases"/>
    <property type="match status" value="1"/>
</dbReference>
<dbReference type="GO" id="GO:0008168">
    <property type="term" value="F:methyltransferase activity"/>
    <property type="evidence" value="ECO:0007669"/>
    <property type="project" value="UniProtKB-KW"/>
</dbReference>
<dbReference type="Gene3D" id="3.40.50.150">
    <property type="entry name" value="Vaccinia Virus protein VP39"/>
    <property type="match status" value="1"/>
</dbReference>
<dbReference type="InterPro" id="IPR029063">
    <property type="entry name" value="SAM-dependent_MTases_sf"/>
</dbReference>